<evidence type="ECO:0000256" key="4">
    <source>
        <dbReference type="ARBA" id="ARBA00022692"/>
    </source>
</evidence>
<comment type="subcellular location">
    <subcellularLocation>
        <location evidence="1">Membrane</location>
        <topology evidence="1">Multi-pass membrane protein</topology>
    </subcellularLocation>
</comment>
<name>A0A3N4L0D0_9PEZI</name>
<dbReference type="SUPFAM" id="SSF161111">
    <property type="entry name" value="Cation efflux protein transmembrane domain-like"/>
    <property type="match status" value="1"/>
</dbReference>
<gene>
    <name evidence="10" type="ORF">P167DRAFT_551460</name>
</gene>
<dbReference type="OrthoDB" id="435980at2759"/>
<evidence type="ECO:0000256" key="2">
    <source>
        <dbReference type="ARBA" id="ARBA00008873"/>
    </source>
</evidence>
<proteinExistence type="inferred from homology"/>
<dbReference type="InterPro" id="IPR027469">
    <property type="entry name" value="Cation_efflux_TMD_sf"/>
</dbReference>
<reference evidence="10 11" key="1">
    <citation type="journal article" date="2018" name="Nat. Ecol. Evol.">
        <title>Pezizomycetes genomes reveal the molecular basis of ectomycorrhizal truffle lifestyle.</title>
        <authorList>
            <person name="Murat C."/>
            <person name="Payen T."/>
            <person name="Noel B."/>
            <person name="Kuo A."/>
            <person name="Morin E."/>
            <person name="Chen J."/>
            <person name="Kohler A."/>
            <person name="Krizsan K."/>
            <person name="Balestrini R."/>
            <person name="Da Silva C."/>
            <person name="Montanini B."/>
            <person name="Hainaut M."/>
            <person name="Levati E."/>
            <person name="Barry K.W."/>
            <person name="Belfiori B."/>
            <person name="Cichocki N."/>
            <person name="Clum A."/>
            <person name="Dockter R.B."/>
            <person name="Fauchery L."/>
            <person name="Guy J."/>
            <person name="Iotti M."/>
            <person name="Le Tacon F."/>
            <person name="Lindquist E.A."/>
            <person name="Lipzen A."/>
            <person name="Malagnac F."/>
            <person name="Mello A."/>
            <person name="Molinier V."/>
            <person name="Miyauchi S."/>
            <person name="Poulain J."/>
            <person name="Riccioni C."/>
            <person name="Rubini A."/>
            <person name="Sitrit Y."/>
            <person name="Splivallo R."/>
            <person name="Traeger S."/>
            <person name="Wang M."/>
            <person name="Zifcakova L."/>
            <person name="Wipf D."/>
            <person name="Zambonelli A."/>
            <person name="Paolocci F."/>
            <person name="Nowrousian M."/>
            <person name="Ottonello S."/>
            <person name="Baldrian P."/>
            <person name="Spatafora J.W."/>
            <person name="Henrissat B."/>
            <person name="Nagy L.G."/>
            <person name="Aury J.M."/>
            <person name="Wincker P."/>
            <person name="Grigoriev I.V."/>
            <person name="Bonfante P."/>
            <person name="Martin F.M."/>
        </authorList>
    </citation>
    <scope>NUCLEOTIDE SEQUENCE [LARGE SCALE GENOMIC DNA]</scope>
    <source>
        <strain evidence="10 11">CCBAS932</strain>
    </source>
</reference>
<dbReference type="STRING" id="1392247.A0A3N4L0D0"/>
<keyword evidence="3" id="KW-0813">Transport</keyword>
<dbReference type="GO" id="GO:0016020">
    <property type="term" value="C:membrane"/>
    <property type="evidence" value="ECO:0007669"/>
    <property type="project" value="UniProtKB-SubCell"/>
</dbReference>
<dbReference type="Gene3D" id="1.20.1510.10">
    <property type="entry name" value="Cation efflux protein transmembrane domain"/>
    <property type="match status" value="1"/>
</dbReference>
<evidence type="ECO:0000256" key="3">
    <source>
        <dbReference type="ARBA" id="ARBA00022448"/>
    </source>
</evidence>
<evidence type="ECO:0000313" key="11">
    <source>
        <dbReference type="Proteomes" id="UP000277580"/>
    </source>
</evidence>
<sequence length="335" mass="35966">MAIGKGIGGWYFNSQALIADAFHSLTDLISDIMTLATVSFALKKPTERFPNGYGKIESMGSLGVSSLLLVGGLLMGYHALDALYAQFFLDHAEALAHAAHGHGHGHGHSHSHTDLGPNVNAAWLAAASILIKEWLYQATMKVAKERKSSVLASNAVHHRIDSLTAVVALASITGSHFLDNASWLDPVGGLLVSIMVIAAGFGNTRAALTELVDVGLDDEVKGDIREAAEKALALRQERLSLRGVSGLKSGQNLLAELTVEVPVGTTVAQTARIEEELRGIVGAEVRGIRRVKVRFVEEGVAEQTEFVEKDQSLELEKHEHHDHDHDHEPKGGKAL</sequence>
<evidence type="ECO:0000256" key="5">
    <source>
        <dbReference type="ARBA" id="ARBA00022989"/>
    </source>
</evidence>
<keyword evidence="4" id="KW-0812">Transmembrane</keyword>
<dbReference type="EMBL" id="ML119109">
    <property type="protein sequence ID" value="RPB16273.1"/>
    <property type="molecule type" value="Genomic_DNA"/>
</dbReference>
<keyword evidence="6" id="KW-0406">Ion transport</keyword>
<dbReference type="GO" id="GO:0005739">
    <property type="term" value="C:mitochondrion"/>
    <property type="evidence" value="ECO:0007669"/>
    <property type="project" value="UniProtKB-ARBA"/>
</dbReference>
<keyword evidence="5" id="KW-1133">Transmembrane helix</keyword>
<dbReference type="PANTHER" id="PTHR43840">
    <property type="entry name" value="MITOCHONDRIAL METAL TRANSPORTER 1-RELATED"/>
    <property type="match status" value="1"/>
</dbReference>
<dbReference type="InterPro" id="IPR050291">
    <property type="entry name" value="CDF_Transporter"/>
</dbReference>
<dbReference type="Pfam" id="PF01545">
    <property type="entry name" value="Cation_efflux"/>
    <property type="match status" value="1"/>
</dbReference>
<feature type="domain" description="Cation efflux protein transmembrane" evidence="9">
    <location>
        <begin position="2"/>
        <end position="212"/>
    </location>
</feature>
<feature type="region of interest" description="Disordered" evidence="8">
    <location>
        <begin position="308"/>
        <end position="335"/>
    </location>
</feature>
<accession>A0A3N4L0D0</accession>
<dbReference type="FunCoup" id="A0A3N4L0D0">
    <property type="interactions" value="81"/>
</dbReference>
<keyword evidence="7" id="KW-0472">Membrane</keyword>
<comment type="similarity">
    <text evidence="2">Belongs to the cation diffusion facilitator (CDF) transporter (TC 2.A.4) family. SLC30A subfamily.</text>
</comment>
<dbReference type="GO" id="GO:0098771">
    <property type="term" value="P:inorganic ion homeostasis"/>
    <property type="evidence" value="ECO:0007669"/>
    <property type="project" value="UniProtKB-ARBA"/>
</dbReference>
<dbReference type="NCBIfam" id="TIGR01297">
    <property type="entry name" value="CDF"/>
    <property type="match status" value="1"/>
</dbReference>
<evidence type="ECO:0000259" key="9">
    <source>
        <dbReference type="Pfam" id="PF01545"/>
    </source>
</evidence>
<evidence type="ECO:0000256" key="1">
    <source>
        <dbReference type="ARBA" id="ARBA00004141"/>
    </source>
</evidence>
<protein>
    <recommendedName>
        <fullName evidence="9">Cation efflux protein transmembrane domain-containing protein</fullName>
    </recommendedName>
</protein>
<dbReference type="InParanoid" id="A0A3N4L0D0"/>
<dbReference type="Proteomes" id="UP000277580">
    <property type="component" value="Unassembled WGS sequence"/>
</dbReference>
<keyword evidence="11" id="KW-1185">Reference proteome</keyword>
<dbReference type="GO" id="GO:0008324">
    <property type="term" value="F:monoatomic cation transmembrane transporter activity"/>
    <property type="evidence" value="ECO:0007669"/>
    <property type="project" value="InterPro"/>
</dbReference>
<evidence type="ECO:0000256" key="6">
    <source>
        <dbReference type="ARBA" id="ARBA00023065"/>
    </source>
</evidence>
<dbReference type="FunFam" id="1.20.1510.10:FF:000013">
    <property type="entry name" value="Cation efflux family protein"/>
    <property type="match status" value="1"/>
</dbReference>
<dbReference type="AlphaFoldDB" id="A0A3N4L0D0"/>
<dbReference type="InterPro" id="IPR002524">
    <property type="entry name" value="Cation_efflux"/>
</dbReference>
<dbReference type="InterPro" id="IPR058533">
    <property type="entry name" value="Cation_efflux_TM"/>
</dbReference>
<dbReference type="PANTHER" id="PTHR43840:SF15">
    <property type="entry name" value="MITOCHONDRIAL METAL TRANSPORTER 1-RELATED"/>
    <property type="match status" value="1"/>
</dbReference>
<evidence type="ECO:0000256" key="8">
    <source>
        <dbReference type="SAM" id="MobiDB-lite"/>
    </source>
</evidence>
<evidence type="ECO:0000256" key="7">
    <source>
        <dbReference type="ARBA" id="ARBA00023136"/>
    </source>
</evidence>
<evidence type="ECO:0000313" key="10">
    <source>
        <dbReference type="EMBL" id="RPB16273.1"/>
    </source>
</evidence>
<organism evidence="10 11">
    <name type="scientific">Morchella conica CCBAS932</name>
    <dbReference type="NCBI Taxonomy" id="1392247"/>
    <lineage>
        <taxon>Eukaryota</taxon>
        <taxon>Fungi</taxon>
        <taxon>Dikarya</taxon>
        <taxon>Ascomycota</taxon>
        <taxon>Pezizomycotina</taxon>
        <taxon>Pezizomycetes</taxon>
        <taxon>Pezizales</taxon>
        <taxon>Morchellaceae</taxon>
        <taxon>Morchella</taxon>
    </lineage>
</organism>
<dbReference type="GO" id="GO:0030003">
    <property type="term" value="P:intracellular monoatomic cation homeostasis"/>
    <property type="evidence" value="ECO:0007669"/>
    <property type="project" value="UniProtKB-ARBA"/>
</dbReference>